<dbReference type="RefSeq" id="WP_344949641.1">
    <property type="nucleotide sequence ID" value="NZ_BAAAZR010000038.1"/>
</dbReference>
<evidence type="ECO:0000313" key="5">
    <source>
        <dbReference type="Proteomes" id="UP001500888"/>
    </source>
</evidence>
<proteinExistence type="predicted"/>
<dbReference type="EMBL" id="BAAAZR010000038">
    <property type="protein sequence ID" value="GAA3835725.1"/>
    <property type="molecule type" value="Genomic_DNA"/>
</dbReference>
<evidence type="ECO:0000256" key="2">
    <source>
        <dbReference type="SAM" id="SignalP"/>
    </source>
</evidence>
<dbReference type="Pfam" id="PF00496">
    <property type="entry name" value="SBP_bac_5"/>
    <property type="match status" value="1"/>
</dbReference>
<gene>
    <name evidence="4" type="ORF">GCM10022226_66680</name>
</gene>
<dbReference type="SUPFAM" id="SSF53850">
    <property type="entry name" value="Periplasmic binding protein-like II"/>
    <property type="match status" value="1"/>
</dbReference>
<feature type="coiled-coil region" evidence="1">
    <location>
        <begin position="373"/>
        <end position="400"/>
    </location>
</feature>
<evidence type="ECO:0000313" key="4">
    <source>
        <dbReference type="EMBL" id="GAA3835725.1"/>
    </source>
</evidence>
<name>A0ABP7J7K8_9ACTN</name>
<dbReference type="InterPro" id="IPR000914">
    <property type="entry name" value="SBP_5_dom"/>
</dbReference>
<organism evidence="4 5">
    <name type="scientific">Sphaerisporangium flaviroseum</name>
    <dbReference type="NCBI Taxonomy" id="509199"/>
    <lineage>
        <taxon>Bacteria</taxon>
        <taxon>Bacillati</taxon>
        <taxon>Actinomycetota</taxon>
        <taxon>Actinomycetes</taxon>
        <taxon>Streptosporangiales</taxon>
        <taxon>Streptosporangiaceae</taxon>
        <taxon>Sphaerisporangium</taxon>
    </lineage>
</organism>
<dbReference type="Proteomes" id="UP001500888">
    <property type="component" value="Unassembled WGS sequence"/>
</dbReference>
<reference evidence="5" key="1">
    <citation type="journal article" date="2019" name="Int. J. Syst. Evol. Microbiol.">
        <title>The Global Catalogue of Microorganisms (GCM) 10K type strain sequencing project: providing services to taxonomists for standard genome sequencing and annotation.</title>
        <authorList>
            <consortium name="The Broad Institute Genomics Platform"/>
            <consortium name="The Broad Institute Genome Sequencing Center for Infectious Disease"/>
            <person name="Wu L."/>
            <person name="Ma J."/>
        </authorList>
    </citation>
    <scope>NUCLEOTIDE SEQUENCE [LARGE SCALE GENOMIC DNA]</scope>
    <source>
        <strain evidence="5">JCM 16908</strain>
    </source>
</reference>
<comment type="caution">
    <text evidence="4">The sequence shown here is derived from an EMBL/GenBank/DDBJ whole genome shotgun (WGS) entry which is preliminary data.</text>
</comment>
<dbReference type="InterPro" id="IPR039424">
    <property type="entry name" value="SBP_5"/>
</dbReference>
<dbReference type="Gene3D" id="3.10.105.10">
    <property type="entry name" value="Dipeptide-binding Protein, Domain 3"/>
    <property type="match status" value="1"/>
</dbReference>
<feature type="chain" id="PRO_5047045609" evidence="2">
    <location>
        <begin position="24"/>
        <end position="520"/>
    </location>
</feature>
<evidence type="ECO:0000256" key="1">
    <source>
        <dbReference type="SAM" id="Coils"/>
    </source>
</evidence>
<dbReference type="InterPro" id="IPR030678">
    <property type="entry name" value="Peptide/Ni-bd"/>
</dbReference>
<keyword evidence="1" id="KW-0175">Coiled coil</keyword>
<keyword evidence="2" id="KW-0732">Signal</keyword>
<dbReference type="PANTHER" id="PTHR30290">
    <property type="entry name" value="PERIPLASMIC BINDING COMPONENT OF ABC TRANSPORTER"/>
    <property type="match status" value="1"/>
</dbReference>
<accession>A0ABP7J7K8</accession>
<sequence>MWHRSRSARGVLLAVGVATAASATLTGCSSPATQAPKPSAAGGTGGALVVGVTSDPDTLFPWKATQFQAVNVLQNIYGTLTEFDKDLNTVPGLATSWKTSKDGRTLTFTLRDGVTFSDGSAFDSKDVKFSLDKIKDEATAAVASASLASVTSVDAPDPKTVVLHLSAPDAALPSNLAVVNMAILSSDDTEASLNTVPDGTGPFVLKNRVPSQSLTLARNDKYWGDDRPKLDGIEFRVIPDESSIVSAMQSGNVQLAVFDDPLVARTAEAARLTVAKTPQLSYHALQLNGRRGDLGDLNVRLAVQCAIDRKQVLDTAALGEGTVTGPITAPAFKSNPDQRPCPTRDLGKAAEYLGKAGKGSGVTIKTIVSQGSYSTSVNEAQNLKAQLAEAKINLDLEVLESGAYVDRWVAGDFDAAVALNGGRPDPDGMYSRYFTSTGNLNKVTGYSSPELDKLFAAGKATTDQNERKAIYDKVSAELENNAPWIWLFTSYTYTATTSQVQGFIPMANGSLQYLRTTAVN</sequence>
<evidence type="ECO:0000259" key="3">
    <source>
        <dbReference type="Pfam" id="PF00496"/>
    </source>
</evidence>
<dbReference type="Gene3D" id="3.40.190.10">
    <property type="entry name" value="Periplasmic binding protein-like II"/>
    <property type="match status" value="1"/>
</dbReference>
<dbReference type="Gene3D" id="3.90.76.10">
    <property type="entry name" value="Dipeptide-binding Protein, Domain 1"/>
    <property type="match status" value="1"/>
</dbReference>
<feature type="domain" description="Solute-binding protein family 5" evidence="3">
    <location>
        <begin position="89"/>
        <end position="439"/>
    </location>
</feature>
<protein>
    <submittedName>
        <fullName evidence="4">ABC transporter substrate-binding protein</fullName>
    </submittedName>
</protein>
<dbReference type="PROSITE" id="PS51257">
    <property type="entry name" value="PROKAR_LIPOPROTEIN"/>
    <property type="match status" value="1"/>
</dbReference>
<dbReference type="PIRSF" id="PIRSF002741">
    <property type="entry name" value="MppA"/>
    <property type="match status" value="1"/>
</dbReference>
<feature type="signal peptide" evidence="2">
    <location>
        <begin position="1"/>
        <end position="23"/>
    </location>
</feature>
<keyword evidence="5" id="KW-1185">Reference proteome</keyword>